<dbReference type="Proteomes" id="UP000230233">
    <property type="component" value="Unassembled WGS sequence"/>
</dbReference>
<sequence length="327" mass="38418">MKWRKNFSQSKNQFRKFQNLMKSQKLAKKFVLKHVFRNVANLKEDESSFSPTVKHFNMKWRTQIKRLGDYLEVYVICDPIDSSTDEWSIETKLEFKMIGHDGYSMTKSSKHRFETENEWISLDFMEWTRYLAHNGQTILLTIEVNVEIVKMTGVGKKNIREFDESQKDLSDVILVVKGNKFYVSKMLLAIQSSYFKALFFGQFDESQKSEIELNGIELEDFQNFLELIHGESSVYDDTVAGILHLADMYDAPTAIRRCEEFLLGKSKKTLKKKLQLATRYNLEKLKEKCMNEIKTVDDLRSSILLNNQIKTTLKPEKNFLVLDMMIF</sequence>
<dbReference type="Gene3D" id="3.30.710.10">
    <property type="entry name" value="Potassium Channel Kv1.1, Chain A"/>
    <property type="match status" value="1"/>
</dbReference>
<dbReference type="PROSITE" id="PS50097">
    <property type="entry name" value="BTB"/>
    <property type="match status" value="1"/>
</dbReference>
<dbReference type="CDD" id="cd00121">
    <property type="entry name" value="MATH"/>
    <property type="match status" value="1"/>
</dbReference>
<dbReference type="InterPro" id="IPR000210">
    <property type="entry name" value="BTB/POZ_dom"/>
</dbReference>
<protein>
    <recommendedName>
        <fullName evidence="1">BTB domain-containing protein</fullName>
    </recommendedName>
</protein>
<dbReference type="Gene3D" id="2.60.210.10">
    <property type="entry name" value="Apoptosis, Tumor Necrosis Factor Receptor Associated Protein 2, Chain A"/>
    <property type="match status" value="1"/>
</dbReference>
<organism evidence="2 3">
    <name type="scientific">Caenorhabditis nigoni</name>
    <dbReference type="NCBI Taxonomy" id="1611254"/>
    <lineage>
        <taxon>Eukaryota</taxon>
        <taxon>Metazoa</taxon>
        <taxon>Ecdysozoa</taxon>
        <taxon>Nematoda</taxon>
        <taxon>Chromadorea</taxon>
        <taxon>Rhabditida</taxon>
        <taxon>Rhabditina</taxon>
        <taxon>Rhabditomorpha</taxon>
        <taxon>Rhabditoidea</taxon>
        <taxon>Rhabditidae</taxon>
        <taxon>Peloderinae</taxon>
        <taxon>Caenorhabditis</taxon>
    </lineage>
</organism>
<dbReference type="Pfam" id="PF00917">
    <property type="entry name" value="MATH"/>
    <property type="match status" value="1"/>
</dbReference>
<keyword evidence="3" id="KW-1185">Reference proteome</keyword>
<dbReference type="AlphaFoldDB" id="A0A2G5SAU8"/>
<dbReference type="EMBL" id="PDUG01000026">
    <property type="protein sequence ID" value="PIC12184.1"/>
    <property type="molecule type" value="Genomic_DNA"/>
</dbReference>
<proteinExistence type="predicted"/>
<feature type="domain" description="BTB" evidence="1">
    <location>
        <begin position="170"/>
        <end position="237"/>
    </location>
</feature>
<dbReference type="InterPro" id="IPR008974">
    <property type="entry name" value="TRAF-like"/>
</dbReference>
<reference evidence="3" key="1">
    <citation type="submission" date="2017-10" db="EMBL/GenBank/DDBJ databases">
        <title>Rapid genome shrinkage in a self-fertile nematode reveals novel sperm competition proteins.</title>
        <authorList>
            <person name="Yin D."/>
            <person name="Schwarz E.M."/>
            <person name="Thomas C.G."/>
            <person name="Felde R.L."/>
            <person name="Korf I.F."/>
            <person name="Cutter A.D."/>
            <person name="Schartner C.M."/>
            <person name="Ralston E.J."/>
            <person name="Meyer B.J."/>
            <person name="Haag E.S."/>
        </authorList>
    </citation>
    <scope>NUCLEOTIDE SEQUENCE [LARGE SCALE GENOMIC DNA]</scope>
    <source>
        <strain evidence="3">JU1422</strain>
    </source>
</reference>
<dbReference type="InterPro" id="IPR052664">
    <property type="entry name" value="BTB-MATH_domain_protein"/>
</dbReference>
<dbReference type="SUPFAM" id="SSF54695">
    <property type="entry name" value="POZ domain"/>
    <property type="match status" value="1"/>
</dbReference>
<dbReference type="InterPro" id="IPR002083">
    <property type="entry name" value="MATH/TRAF_dom"/>
</dbReference>
<dbReference type="SUPFAM" id="SSF49599">
    <property type="entry name" value="TRAF domain-like"/>
    <property type="match status" value="1"/>
</dbReference>
<dbReference type="PANTHER" id="PTHR22743">
    <property type="entry name" value="MEPRIN/TRAF-LIKE MATH FAMILY-C.ELEGANS"/>
    <property type="match status" value="1"/>
</dbReference>
<dbReference type="SMART" id="SM00061">
    <property type="entry name" value="MATH"/>
    <property type="match status" value="1"/>
</dbReference>
<gene>
    <name evidence="2" type="ORF">B9Z55_028548</name>
</gene>
<dbReference type="Pfam" id="PF00651">
    <property type="entry name" value="BTB"/>
    <property type="match status" value="1"/>
</dbReference>
<dbReference type="OrthoDB" id="10027872at2759"/>
<dbReference type="InterPro" id="IPR011333">
    <property type="entry name" value="SKP1/BTB/POZ_sf"/>
</dbReference>
<evidence type="ECO:0000259" key="1">
    <source>
        <dbReference type="PROSITE" id="PS50097"/>
    </source>
</evidence>
<dbReference type="PANTHER" id="PTHR22743:SF165">
    <property type="entry name" value="BTB AND MATH DOMAIN CONTAINING-RELATED"/>
    <property type="match status" value="1"/>
</dbReference>
<accession>A0A2G5SAU8</accession>
<name>A0A2G5SAU8_9PELO</name>
<dbReference type="CDD" id="cd18186">
    <property type="entry name" value="BTB_POZ_ZBTB_KLHL-like"/>
    <property type="match status" value="1"/>
</dbReference>
<comment type="caution">
    <text evidence="2">The sequence shown here is derived from an EMBL/GenBank/DDBJ whole genome shotgun (WGS) entry which is preliminary data.</text>
</comment>
<dbReference type="SMART" id="SM00225">
    <property type="entry name" value="BTB"/>
    <property type="match status" value="1"/>
</dbReference>
<evidence type="ECO:0000313" key="2">
    <source>
        <dbReference type="EMBL" id="PIC12184.1"/>
    </source>
</evidence>
<evidence type="ECO:0000313" key="3">
    <source>
        <dbReference type="Proteomes" id="UP000230233"/>
    </source>
</evidence>